<name>A0A2I0SPD7_9ACTN</name>
<dbReference type="AlphaFoldDB" id="A0A2I0SPD7"/>
<organism evidence="1 2">
    <name type="scientific">Streptomyces populi</name>
    <dbReference type="NCBI Taxonomy" id="2058924"/>
    <lineage>
        <taxon>Bacteria</taxon>
        <taxon>Bacillati</taxon>
        <taxon>Actinomycetota</taxon>
        <taxon>Actinomycetes</taxon>
        <taxon>Kitasatosporales</taxon>
        <taxon>Streptomycetaceae</taxon>
        <taxon>Streptomyces</taxon>
    </lineage>
</organism>
<proteinExistence type="predicted"/>
<protein>
    <submittedName>
        <fullName evidence="1">Uncharacterized protein</fullName>
    </submittedName>
</protein>
<comment type="caution">
    <text evidence="1">The sequence shown here is derived from an EMBL/GenBank/DDBJ whole genome shotgun (WGS) entry which is preliminary data.</text>
</comment>
<evidence type="ECO:0000313" key="2">
    <source>
        <dbReference type="Proteomes" id="UP000236178"/>
    </source>
</evidence>
<accession>A0A2I0SPD7</accession>
<dbReference type="Proteomes" id="UP000236178">
    <property type="component" value="Unassembled WGS sequence"/>
</dbReference>
<dbReference type="EMBL" id="PJOS01000029">
    <property type="protein sequence ID" value="PKT71792.1"/>
    <property type="molecule type" value="Genomic_DNA"/>
</dbReference>
<gene>
    <name evidence="1" type="ORF">CW362_17035</name>
</gene>
<keyword evidence="2" id="KW-1185">Reference proteome</keyword>
<sequence length="67" mass="7407">MQWRVSRDTEGHSAEAGETRIYAVPAALEQNGMTGVWEAPDETVARQARKMLSSQLIANIRVRVVAP</sequence>
<evidence type="ECO:0000313" key="1">
    <source>
        <dbReference type="EMBL" id="PKT71792.1"/>
    </source>
</evidence>
<reference evidence="1 2" key="1">
    <citation type="submission" date="2017-12" db="EMBL/GenBank/DDBJ databases">
        <title>Streptomyces populusis sp. nov., a novel endophytic actinobacterium isolated from stems of Populus adenopoda Maxim.</title>
        <authorList>
            <person name="Wang Z."/>
        </authorList>
    </citation>
    <scope>NUCLEOTIDE SEQUENCE [LARGE SCALE GENOMIC DNA]</scope>
    <source>
        <strain evidence="1 2">A249</strain>
    </source>
</reference>